<dbReference type="InterPro" id="IPR012816">
    <property type="entry name" value="NADAR"/>
</dbReference>
<comment type="catalytic activity">
    <reaction evidence="2">
        <text>2,5-diamino-6-hydroxy-4-(5-phosphoribosylamino)-pyrimidine + H2O = 2,5,6-triamino-4-hydroxypyrimidine + D-ribose 5-phosphate</text>
        <dbReference type="Rhea" id="RHEA:23436"/>
        <dbReference type="ChEBI" id="CHEBI:15377"/>
        <dbReference type="ChEBI" id="CHEBI:58614"/>
        <dbReference type="ChEBI" id="CHEBI:78346"/>
        <dbReference type="ChEBI" id="CHEBI:137796"/>
    </reaction>
</comment>
<dbReference type="AlphaFoldDB" id="A0A5C5ZXP8"/>
<comment type="caution">
    <text evidence="4">The sequence shown here is derived from an EMBL/GenBank/DDBJ whole genome shotgun (WGS) entry which is preliminary data.</text>
</comment>
<gene>
    <name evidence="4" type="primary">ybiA</name>
    <name evidence="4" type="ORF">Pla52n_62980</name>
</gene>
<proteinExistence type="predicted"/>
<protein>
    <submittedName>
        <fullName evidence="4">Swarming motility protein YbiA</fullName>
    </submittedName>
</protein>
<reference evidence="4 5" key="1">
    <citation type="submission" date="2019-02" db="EMBL/GenBank/DDBJ databases">
        <title>Deep-cultivation of Planctomycetes and their phenomic and genomic characterization uncovers novel biology.</title>
        <authorList>
            <person name="Wiegand S."/>
            <person name="Jogler M."/>
            <person name="Boedeker C."/>
            <person name="Pinto D."/>
            <person name="Vollmers J."/>
            <person name="Rivas-Marin E."/>
            <person name="Kohn T."/>
            <person name="Peeters S.H."/>
            <person name="Heuer A."/>
            <person name="Rast P."/>
            <person name="Oberbeckmann S."/>
            <person name="Bunk B."/>
            <person name="Jeske O."/>
            <person name="Meyerdierks A."/>
            <person name="Storesund J.E."/>
            <person name="Kallscheuer N."/>
            <person name="Luecker S."/>
            <person name="Lage O.M."/>
            <person name="Pohl T."/>
            <person name="Merkel B.J."/>
            <person name="Hornburger P."/>
            <person name="Mueller R.-W."/>
            <person name="Bruemmer F."/>
            <person name="Labrenz M."/>
            <person name="Spormann A.M."/>
            <person name="Op Den Camp H."/>
            <person name="Overmann J."/>
            <person name="Amann R."/>
            <person name="Jetten M.S.M."/>
            <person name="Mascher T."/>
            <person name="Medema M.H."/>
            <person name="Devos D.P."/>
            <person name="Kaster A.-K."/>
            <person name="Ovreas L."/>
            <person name="Rohde M."/>
            <person name="Galperin M.Y."/>
            <person name="Jogler C."/>
        </authorList>
    </citation>
    <scope>NUCLEOTIDE SEQUENCE [LARGE SCALE GENOMIC DNA]</scope>
    <source>
        <strain evidence="4 5">Pla52n</strain>
    </source>
</reference>
<evidence type="ECO:0000313" key="5">
    <source>
        <dbReference type="Proteomes" id="UP000320176"/>
    </source>
</evidence>
<dbReference type="RefSeq" id="WP_146523211.1">
    <property type="nucleotide sequence ID" value="NZ_CP151726.1"/>
</dbReference>
<feature type="domain" description="NADAR" evidence="3">
    <location>
        <begin position="19"/>
        <end position="166"/>
    </location>
</feature>
<dbReference type="Pfam" id="PF08719">
    <property type="entry name" value="NADAR"/>
    <property type="match status" value="1"/>
</dbReference>
<keyword evidence="5" id="KW-1185">Reference proteome</keyword>
<evidence type="ECO:0000256" key="1">
    <source>
        <dbReference type="ARBA" id="ARBA00000022"/>
    </source>
</evidence>
<dbReference type="CDD" id="cd15457">
    <property type="entry name" value="NADAR"/>
    <property type="match status" value="1"/>
</dbReference>
<dbReference type="InterPro" id="IPR037238">
    <property type="entry name" value="YbiA-like_sf"/>
</dbReference>
<evidence type="ECO:0000313" key="4">
    <source>
        <dbReference type="EMBL" id="TWT92424.1"/>
    </source>
</evidence>
<dbReference type="Proteomes" id="UP000320176">
    <property type="component" value="Unassembled WGS sequence"/>
</dbReference>
<comment type="catalytic activity">
    <reaction evidence="1">
        <text>5-amino-6-(5-phospho-D-ribosylamino)uracil + H2O = 5,6-diaminouracil + D-ribose 5-phosphate</text>
        <dbReference type="Rhea" id="RHEA:55020"/>
        <dbReference type="ChEBI" id="CHEBI:15377"/>
        <dbReference type="ChEBI" id="CHEBI:46252"/>
        <dbReference type="ChEBI" id="CHEBI:58453"/>
        <dbReference type="ChEBI" id="CHEBI:78346"/>
    </reaction>
</comment>
<dbReference type="SUPFAM" id="SSF143990">
    <property type="entry name" value="YbiA-like"/>
    <property type="match status" value="1"/>
</dbReference>
<evidence type="ECO:0000256" key="2">
    <source>
        <dbReference type="ARBA" id="ARBA00000751"/>
    </source>
</evidence>
<evidence type="ECO:0000259" key="3">
    <source>
        <dbReference type="Pfam" id="PF08719"/>
    </source>
</evidence>
<accession>A0A5C5ZXP8</accession>
<organism evidence="4 5">
    <name type="scientific">Stieleria varia</name>
    <dbReference type="NCBI Taxonomy" id="2528005"/>
    <lineage>
        <taxon>Bacteria</taxon>
        <taxon>Pseudomonadati</taxon>
        <taxon>Planctomycetota</taxon>
        <taxon>Planctomycetia</taxon>
        <taxon>Pirellulales</taxon>
        <taxon>Pirellulaceae</taxon>
        <taxon>Stieleria</taxon>
    </lineage>
</organism>
<sequence>MPHTEFVTQRWKRQDSAWFCRTSDPLGDFSNFASGMPIPIHGYVVPSSEHLYQAMRFPHLPEVQFHILDADAPKTSKTIARDHDAVTREDWMEIRIDVMRWVLARKIKANAQRMSDAFGLSADLPIVELSRRDAFWGAAPQPDDDQLLVGQNVLGCLLTEMRKEFRLDPQMRDASTPRFPKALLFSRPI</sequence>
<dbReference type="Gene3D" id="1.10.357.40">
    <property type="entry name" value="YbiA-like"/>
    <property type="match status" value="1"/>
</dbReference>
<dbReference type="EMBL" id="SJPN01000011">
    <property type="protein sequence ID" value="TWT92424.1"/>
    <property type="molecule type" value="Genomic_DNA"/>
</dbReference>
<name>A0A5C5ZXP8_9BACT</name>
<dbReference type="OrthoDB" id="67297at2"/>